<comment type="caution">
    <text evidence="7">The sequence shown here is derived from an EMBL/GenBank/DDBJ whole genome shotgun (WGS) entry which is preliminary data.</text>
</comment>
<keyword evidence="3" id="KW-0804">Transcription</keyword>
<name>A0ABR8NNP3_9MICO</name>
<dbReference type="InterPro" id="IPR029016">
    <property type="entry name" value="GAF-like_dom_sf"/>
</dbReference>
<dbReference type="SUPFAM" id="SSF46785">
    <property type="entry name" value="Winged helix' DNA-binding domain"/>
    <property type="match status" value="1"/>
</dbReference>
<evidence type="ECO:0000313" key="8">
    <source>
        <dbReference type="Proteomes" id="UP000598426"/>
    </source>
</evidence>
<organism evidence="7 8">
    <name type="scientific">Microbacterium helvum</name>
    <dbReference type="NCBI Taxonomy" id="2773713"/>
    <lineage>
        <taxon>Bacteria</taxon>
        <taxon>Bacillati</taxon>
        <taxon>Actinomycetota</taxon>
        <taxon>Actinomycetes</taxon>
        <taxon>Micrococcales</taxon>
        <taxon>Microbacteriaceae</taxon>
        <taxon>Microbacterium</taxon>
    </lineage>
</organism>
<accession>A0ABR8NNP3</accession>
<evidence type="ECO:0000313" key="7">
    <source>
        <dbReference type="EMBL" id="MBD3942285.1"/>
    </source>
</evidence>
<evidence type="ECO:0000256" key="3">
    <source>
        <dbReference type="ARBA" id="ARBA00023163"/>
    </source>
</evidence>
<sequence>MARGSAGESVLHRHLRVLESFDAWHPFLTLSEIAEAAGIPRSSAHRLIAELEHEGLLERLPDRTYRLGVRLWEFASRTPGAVGLREIARPWLGAVHERVRQHAQLGVLSGRDVLFIDRMSTRDAVVNATLIGGRIPLHASSSGLVLLAHAEPALVAEVIAGGLRAYTALTIHTGAELRARLRRVRDEGYAVTEGHIHPESRGIAVPVVGPGGGVYAAIGVVVPNDGGSIHGHAELLRRAADGIARDLASAYRPDVDERTHGIRSLMSGSRRSLEYLESLDADPHDAATAPARGTSEVA</sequence>
<dbReference type="InterPro" id="IPR036390">
    <property type="entry name" value="WH_DNA-bd_sf"/>
</dbReference>
<keyword evidence="1" id="KW-0805">Transcription regulation</keyword>
<reference evidence="7 8" key="1">
    <citation type="submission" date="2020-09" db="EMBL/GenBank/DDBJ databases">
        <title>Isolation and identification of active actinomycetes.</title>
        <authorList>
            <person name="Li X."/>
        </authorList>
    </citation>
    <scope>NUCLEOTIDE SEQUENCE [LARGE SCALE GENOMIC DNA]</scope>
    <source>
        <strain evidence="7 8">NEAU-LLC</strain>
    </source>
</reference>
<dbReference type="Proteomes" id="UP000598426">
    <property type="component" value="Unassembled WGS sequence"/>
</dbReference>
<dbReference type="Gene3D" id="3.30.450.40">
    <property type="match status" value="1"/>
</dbReference>
<dbReference type="InterPro" id="IPR005471">
    <property type="entry name" value="Tscrpt_reg_IclR_N"/>
</dbReference>
<dbReference type="RefSeq" id="WP_191171904.1">
    <property type="nucleotide sequence ID" value="NZ_JACXZS010000006.1"/>
</dbReference>
<feature type="domain" description="HTH iclR-type" evidence="5">
    <location>
        <begin position="8"/>
        <end position="69"/>
    </location>
</feature>
<keyword evidence="8" id="KW-1185">Reference proteome</keyword>
<feature type="region of interest" description="Disordered" evidence="4">
    <location>
        <begin position="278"/>
        <end position="298"/>
    </location>
</feature>
<feature type="domain" description="IclR-ED" evidence="6">
    <location>
        <begin position="70"/>
        <end position="249"/>
    </location>
</feature>
<evidence type="ECO:0000259" key="5">
    <source>
        <dbReference type="PROSITE" id="PS51077"/>
    </source>
</evidence>
<dbReference type="Gene3D" id="1.10.10.10">
    <property type="entry name" value="Winged helix-like DNA-binding domain superfamily/Winged helix DNA-binding domain"/>
    <property type="match status" value="1"/>
</dbReference>
<dbReference type="PANTHER" id="PTHR30136">
    <property type="entry name" value="HELIX-TURN-HELIX TRANSCRIPTIONAL REGULATOR, ICLR FAMILY"/>
    <property type="match status" value="1"/>
</dbReference>
<dbReference type="InterPro" id="IPR050707">
    <property type="entry name" value="HTH_MetabolicPath_Reg"/>
</dbReference>
<dbReference type="InterPro" id="IPR036388">
    <property type="entry name" value="WH-like_DNA-bd_sf"/>
</dbReference>
<dbReference type="PANTHER" id="PTHR30136:SF24">
    <property type="entry name" value="HTH-TYPE TRANSCRIPTIONAL REPRESSOR ALLR"/>
    <property type="match status" value="1"/>
</dbReference>
<evidence type="ECO:0000256" key="1">
    <source>
        <dbReference type="ARBA" id="ARBA00023015"/>
    </source>
</evidence>
<protein>
    <submittedName>
        <fullName evidence="7">IclR family transcriptional regulator</fullName>
    </submittedName>
</protein>
<dbReference type="EMBL" id="JACXZS010000006">
    <property type="protein sequence ID" value="MBD3942285.1"/>
    <property type="molecule type" value="Genomic_DNA"/>
</dbReference>
<evidence type="ECO:0000256" key="2">
    <source>
        <dbReference type="ARBA" id="ARBA00023125"/>
    </source>
</evidence>
<evidence type="ECO:0000259" key="6">
    <source>
        <dbReference type="PROSITE" id="PS51078"/>
    </source>
</evidence>
<proteinExistence type="predicted"/>
<dbReference type="PROSITE" id="PS51078">
    <property type="entry name" value="ICLR_ED"/>
    <property type="match status" value="1"/>
</dbReference>
<dbReference type="SUPFAM" id="SSF55781">
    <property type="entry name" value="GAF domain-like"/>
    <property type="match status" value="1"/>
</dbReference>
<gene>
    <name evidence="7" type="ORF">IF188_11310</name>
</gene>
<dbReference type="InterPro" id="IPR014757">
    <property type="entry name" value="Tscrpt_reg_IclR_C"/>
</dbReference>
<keyword evidence="2" id="KW-0238">DNA-binding</keyword>
<dbReference type="Pfam" id="PF01614">
    <property type="entry name" value="IclR_C"/>
    <property type="match status" value="1"/>
</dbReference>
<evidence type="ECO:0000256" key="4">
    <source>
        <dbReference type="SAM" id="MobiDB-lite"/>
    </source>
</evidence>
<dbReference type="SMART" id="SM00346">
    <property type="entry name" value="HTH_ICLR"/>
    <property type="match status" value="1"/>
</dbReference>
<dbReference type="Pfam" id="PF09339">
    <property type="entry name" value="HTH_IclR"/>
    <property type="match status" value="1"/>
</dbReference>
<dbReference type="PROSITE" id="PS51077">
    <property type="entry name" value="HTH_ICLR"/>
    <property type="match status" value="1"/>
</dbReference>